<name>A0ABD7IL13_LACPE</name>
<dbReference type="EMBL" id="RDCJ01000114">
    <property type="protein sequence ID" value="RMW43351.1"/>
    <property type="molecule type" value="Genomic_DNA"/>
</dbReference>
<comment type="caution">
    <text evidence="2">The sequence shown here is derived from an EMBL/GenBank/DDBJ whole genome shotgun (WGS) entry which is preliminary data.</text>
</comment>
<keyword evidence="3" id="KW-1185">Reference proteome</keyword>
<dbReference type="AlphaFoldDB" id="A0ABD7IL13"/>
<evidence type="ECO:0000313" key="2">
    <source>
        <dbReference type="EMBL" id="RMW43351.1"/>
    </source>
</evidence>
<dbReference type="EMBL" id="PVOB01000065">
    <property type="protein sequence ID" value="PRO95334.1"/>
    <property type="molecule type" value="Genomic_DNA"/>
</dbReference>
<dbReference type="Pfam" id="PF08849">
    <property type="entry name" value="BrxA"/>
    <property type="match status" value="1"/>
</dbReference>
<accession>A0ABD7IL13</accession>
<reference evidence="1 3" key="1">
    <citation type="submission" date="2018-03" db="EMBL/GenBank/DDBJ databases">
        <title>Draft Genome Sequences of six Lactobacillus pentosus Strains Isolated from Brines of Traditionally Fermented Spanish-Style Green Table Olives.</title>
        <authorList>
            <person name="Calero-Delgado B."/>
            <person name="Martin-Platero A.M."/>
            <person name="Perez-Pulido A.J."/>
            <person name="Benitez-Cabello A."/>
            <person name="Casimiro-Soriguer C.S."/>
            <person name="Martinez-Bueno M."/>
            <person name="Arroyo-Lopez F.N."/>
            <person name="Rodriguez-Gomez F."/>
            <person name="Bautista-Gallego J."/>
            <person name="Garrido-Fernandez A."/>
            <person name="Jimenez-Diaz R."/>
        </authorList>
    </citation>
    <scope>NUCLEOTIDE SEQUENCE [LARGE SCALE GENOMIC DNA]</scope>
    <source>
        <strain evidence="1 3">IG2</strain>
    </source>
</reference>
<dbReference type="InterPro" id="IPR014948">
    <property type="entry name" value="BrxA"/>
</dbReference>
<dbReference type="RefSeq" id="WP_105920581.1">
    <property type="nucleotide sequence ID" value="NZ_CP162863.1"/>
</dbReference>
<organism evidence="2 4">
    <name type="scientific">Lactiplantibacillus pentosus</name>
    <name type="common">Lactobacillus pentosus</name>
    <dbReference type="NCBI Taxonomy" id="1589"/>
    <lineage>
        <taxon>Bacteria</taxon>
        <taxon>Bacillati</taxon>
        <taxon>Bacillota</taxon>
        <taxon>Bacilli</taxon>
        <taxon>Lactobacillales</taxon>
        <taxon>Lactobacillaceae</taxon>
        <taxon>Lactiplantibacillus</taxon>
    </lineage>
</organism>
<sequence length="197" mass="23215">MPRYSAAMVSHSFWFTEFQAYVELLNTGLSEADIRVKAEEENYFKQKTAARTHDLLLILKKRLDTLDQDYFSLFASLDINNQKLVNLVSIMNMNRLFSEFMYEVYRGELILGDARLHEYEIQEFFNQKRIENAQIASWTDQTAKRLAGVFKTFCRESGLLKDRGDYDEVRRPMLDLRLEDLLQEKHADRNLAVLLGR</sequence>
<dbReference type="Proteomes" id="UP000276249">
    <property type="component" value="Unassembled WGS sequence"/>
</dbReference>
<evidence type="ECO:0000313" key="4">
    <source>
        <dbReference type="Proteomes" id="UP000276249"/>
    </source>
</evidence>
<reference evidence="2 4" key="2">
    <citation type="submission" date="2018-10" db="EMBL/GenBank/DDBJ databases">
        <title>Genome sequences of five Lactobacillus pentosus strains isolated from brines of traditionally fermented spanish-style green table olives and differences between them.</title>
        <authorList>
            <person name="Jimenez Diaz R."/>
        </authorList>
    </citation>
    <scope>NUCLEOTIDE SEQUENCE [LARGE SCALE GENOMIC DNA]</scope>
    <source>
        <strain evidence="2 4">IG10</strain>
    </source>
</reference>
<evidence type="ECO:0000313" key="3">
    <source>
        <dbReference type="Proteomes" id="UP000238378"/>
    </source>
</evidence>
<evidence type="ECO:0000313" key="1">
    <source>
        <dbReference type="EMBL" id="PRO95334.1"/>
    </source>
</evidence>
<dbReference type="Proteomes" id="UP000238378">
    <property type="component" value="Unassembled WGS sequence"/>
</dbReference>
<protein>
    <submittedName>
        <fullName evidence="1">DUF1819 domain-containing protein</fullName>
    </submittedName>
    <submittedName>
        <fullName evidence="2">DUF1819 family protein</fullName>
    </submittedName>
</protein>
<proteinExistence type="predicted"/>
<gene>
    <name evidence="1" type="ORF">C6Y08_05035</name>
    <name evidence="2" type="ORF">D6U18_15990</name>
</gene>
<dbReference type="InterPro" id="IPR023137">
    <property type="entry name" value="BrxA_sf"/>
</dbReference>
<dbReference type="Gene3D" id="1.10.3540.10">
    <property type="entry name" value="uncharacterized protein from magnetospirillum magneticum domain"/>
    <property type="match status" value="1"/>
</dbReference>